<feature type="region of interest" description="Disordered" evidence="1">
    <location>
        <begin position="258"/>
        <end position="284"/>
    </location>
</feature>
<dbReference type="EMBL" id="JABDTM020025080">
    <property type="protein sequence ID" value="KAH0813636.1"/>
    <property type="molecule type" value="Genomic_DNA"/>
</dbReference>
<evidence type="ECO:0000256" key="1">
    <source>
        <dbReference type="SAM" id="MobiDB-lite"/>
    </source>
</evidence>
<feature type="region of interest" description="Disordered" evidence="1">
    <location>
        <begin position="179"/>
        <end position="206"/>
    </location>
</feature>
<protein>
    <submittedName>
        <fullName evidence="2">Uncharacterized protein</fullName>
    </submittedName>
</protein>
<organism evidence="2 3">
    <name type="scientific">Tenebrio molitor</name>
    <name type="common">Yellow mealworm beetle</name>
    <dbReference type="NCBI Taxonomy" id="7067"/>
    <lineage>
        <taxon>Eukaryota</taxon>
        <taxon>Metazoa</taxon>
        <taxon>Ecdysozoa</taxon>
        <taxon>Arthropoda</taxon>
        <taxon>Hexapoda</taxon>
        <taxon>Insecta</taxon>
        <taxon>Pterygota</taxon>
        <taxon>Neoptera</taxon>
        <taxon>Endopterygota</taxon>
        <taxon>Coleoptera</taxon>
        <taxon>Polyphaga</taxon>
        <taxon>Cucujiformia</taxon>
        <taxon>Tenebrionidae</taxon>
        <taxon>Tenebrio</taxon>
    </lineage>
</organism>
<feature type="compositionally biased region" description="Basic and acidic residues" evidence="1">
    <location>
        <begin position="324"/>
        <end position="335"/>
    </location>
</feature>
<feature type="compositionally biased region" description="Basic and acidic residues" evidence="1">
    <location>
        <begin position="352"/>
        <end position="368"/>
    </location>
</feature>
<dbReference type="Proteomes" id="UP000719412">
    <property type="component" value="Unassembled WGS sequence"/>
</dbReference>
<dbReference type="AlphaFoldDB" id="A0A8J6LHJ1"/>
<reference evidence="2" key="2">
    <citation type="submission" date="2021-08" db="EMBL/GenBank/DDBJ databases">
        <authorList>
            <person name="Eriksson T."/>
        </authorList>
    </citation>
    <scope>NUCLEOTIDE SEQUENCE</scope>
    <source>
        <strain evidence="2">Stoneville</strain>
        <tissue evidence="2">Whole head</tissue>
    </source>
</reference>
<evidence type="ECO:0000313" key="2">
    <source>
        <dbReference type="EMBL" id="KAH0813636.1"/>
    </source>
</evidence>
<keyword evidence="3" id="KW-1185">Reference proteome</keyword>
<evidence type="ECO:0000313" key="3">
    <source>
        <dbReference type="Proteomes" id="UP000719412"/>
    </source>
</evidence>
<comment type="caution">
    <text evidence="2">The sequence shown here is derived from an EMBL/GenBank/DDBJ whole genome shotgun (WGS) entry which is preliminary data.</text>
</comment>
<name>A0A8J6LHJ1_TENMO</name>
<gene>
    <name evidence="2" type="ORF">GEV33_009156</name>
</gene>
<reference evidence="2" key="1">
    <citation type="journal article" date="2020" name="J Insects Food Feed">
        <title>The yellow mealworm (Tenebrio molitor) genome: a resource for the emerging insects as food and feed industry.</title>
        <authorList>
            <person name="Eriksson T."/>
            <person name="Andere A."/>
            <person name="Kelstrup H."/>
            <person name="Emery V."/>
            <person name="Picard C."/>
        </authorList>
    </citation>
    <scope>NUCLEOTIDE SEQUENCE</scope>
    <source>
        <strain evidence="2">Stoneville</strain>
        <tissue evidence="2">Whole head</tissue>
    </source>
</reference>
<sequence length="386" mass="42879">MTLKPFVSMMYTTDNRLVIDLFVSLLPSCWRSRVAARSNGESFRGFFLFFFIFSCFCLRSVMTAVKNNVGTVGSARTRTTIILPPPAAAPRQNKADAPTDIPHFPVVDLIKASPVTSPPDPVTFPKNKSQFIRSFIDSSPPILRINRTGDRPSESIFVSGLFSRFIQIFRNDDQLESNRKATIDRSTGSGRQERLVSPGAVETRNPRRGIRRRRASPGRVRWLQVRSAYQQLLGYKYGALPNCHVLSKRSVASVAYGEGPQVQRPASGGGGREKKSGGPRRSKSACIATKISAFSPATAVGLLYLDRTRSVHDAGLFGGPFTTEKSRRGPQDRTRPRSNSPTEKHRKRFRRFREAKCDTGRAVRKKDFSNSAAGEEDAVTSESLNF</sequence>
<feature type="region of interest" description="Disordered" evidence="1">
    <location>
        <begin position="315"/>
        <end position="386"/>
    </location>
</feature>
<proteinExistence type="predicted"/>
<accession>A0A8J6LHJ1</accession>